<gene>
    <name evidence="1" type="ORF">MRB53_014629</name>
</gene>
<dbReference type="Proteomes" id="UP001234297">
    <property type="component" value="Chromosome 4"/>
</dbReference>
<name>A0ACC2KBE1_PERAE</name>
<comment type="caution">
    <text evidence="1">The sequence shown here is derived from an EMBL/GenBank/DDBJ whole genome shotgun (WGS) entry which is preliminary data.</text>
</comment>
<sequence length="97" mass="11180">MKRMEREELAVRVQLDVWEGRGGDKERAGNEELFPQNDANQEEEDEGENVPYVAAGRHRYRSSNTEQRPPSPSSADRRTKRFELVFSLLNTTDKSAI</sequence>
<evidence type="ECO:0000313" key="1">
    <source>
        <dbReference type="EMBL" id="KAJ8618443.1"/>
    </source>
</evidence>
<protein>
    <submittedName>
        <fullName evidence="1">Uncharacterized protein</fullName>
    </submittedName>
</protein>
<proteinExistence type="predicted"/>
<accession>A0ACC2KBE1</accession>
<organism evidence="1 2">
    <name type="scientific">Persea americana</name>
    <name type="common">Avocado</name>
    <dbReference type="NCBI Taxonomy" id="3435"/>
    <lineage>
        <taxon>Eukaryota</taxon>
        <taxon>Viridiplantae</taxon>
        <taxon>Streptophyta</taxon>
        <taxon>Embryophyta</taxon>
        <taxon>Tracheophyta</taxon>
        <taxon>Spermatophyta</taxon>
        <taxon>Magnoliopsida</taxon>
        <taxon>Magnoliidae</taxon>
        <taxon>Laurales</taxon>
        <taxon>Lauraceae</taxon>
        <taxon>Persea</taxon>
    </lineage>
</organism>
<evidence type="ECO:0000313" key="2">
    <source>
        <dbReference type="Proteomes" id="UP001234297"/>
    </source>
</evidence>
<reference evidence="1 2" key="1">
    <citation type="journal article" date="2022" name="Hortic Res">
        <title>A haplotype resolved chromosomal level avocado genome allows analysis of novel avocado genes.</title>
        <authorList>
            <person name="Nath O."/>
            <person name="Fletcher S.J."/>
            <person name="Hayward A."/>
            <person name="Shaw L.M."/>
            <person name="Masouleh A.K."/>
            <person name="Furtado A."/>
            <person name="Henry R.J."/>
            <person name="Mitter N."/>
        </authorList>
    </citation>
    <scope>NUCLEOTIDE SEQUENCE [LARGE SCALE GENOMIC DNA]</scope>
    <source>
        <strain evidence="2">cv. Hass</strain>
    </source>
</reference>
<dbReference type="EMBL" id="CM056812">
    <property type="protein sequence ID" value="KAJ8618443.1"/>
    <property type="molecule type" value="Genomic_DNA"/>
</dbReference>
<keyword evidence="2" id="KW-1185">Reference proteome</keyword>